<dbReference type="PANTHER" id="PTHR42983:SF1">
    <property type="entry name" value="IRON-MOLYBDENUM PROTEIN"/>
    <property type="match status" value="1"/>
</dbReference>
<evidence type="ECO:0000259" key="2">
    <source>
        <dbReference type="Pfam" id="PF02579"/>
    </source>
</evidence>
<reference evidence="3 4" key="1">
    <citation type="submission" date="2023-03" db="EMBL/GenBank/DDBJ databases">
        <title>Novel Species.</title>
        <authorList>
            <person name="Ma S."/>
        </authorList>
    </citation>
    <scope>NUCLEOTIDE SEQUENCE [LARGE SCALE GENOMIC DNA]</scope>
    <source>
        <strain evidence="3 4">B11</strain>
    </source>
</reference>
<dbReference type="InterPro" id="IPR003731">
    <property type="entry name" value="Di-Nase_FeMo-co_biosynth"/>
</dbReference>
<keyword evidence="4" id="KW-1185">Reference proteome</keyword>
<dbReference type="Proteomes" id="UP001461341">
    <property type="component" value="Chromosome"/>
</dbReference>
<name>A0ABZ2Y9Z8_9BACT</name>
<dbReference type="InterPro" id="IPR033913">
    <property type="entry name" value="MTH1175_dom"/>
</dbReference>
<feature type="domain" description="Dinitrogenase iron-molybdenum cofactor biosynthesis" evidence="2">
    <location>
        <begin position="13"/>
        <end position="103"/>
    </location>
</feature>
<dbReference type="CDD" id="cd00851">
    <property type="entry name" value="MTH1175"/>
    <property type="match status" value="1"/>
</dbReference>
<accession>A0ABZ2Y9Z8</accession>
<evidence type="ECO:0000313" key="4">
    <source>
        <dbReference type="Proteomes" id="UP001461341"/>
    </source>
</evidence>
<evidence type="ECO:0000313" key="3">
    <source>
        <dbReference type="EMBL" id="WZL75841.1"/>
    </source>
</evidence>
<organism evidence="3 4">
    <name type="scientific">Thermatribacter velox</name>
    <dbReference type="NCBI Taxonomy" id="3039681"/>
    <lineage>
        <taxon>Bacteria</taxon>
        <taxon>Pseudomonadati</taxon>
        <taxon>Atribacterota</taxon>
        <taxon>Atribacteria</taxon>
        <taxon>Atribacterales</taxon>
        <taxon>Thermatribacteraceae</taxon>
        <taxon>Thermatribacter</taxon>
    </lineage>
</organism>
<evidence type="ECO:0000256" key="1">
    <source>
        <dbReference type="SAM" id="Coils"/>
    </source>
</evidence>
<keyword evidence="1" id="KW-0175">Coiled coil</keyword>
<proteinExistence type="predicted"/>
<gene>
    <name evidence="3" type="ORF">QBE54_09670</name>
</gene>
<feature type="coiled-coil region" evidence="1">
    <location>
        <begin position="138"/>
        <end position="172"/>
    </location>
</feature>
<protein>
    <submittedName>
        <fullName evidence="3">NifB/NifX family molybdenum-iron cluster-binding protein</fullName>
    </submittedName>
</protein>
<dbReference type="SUPFAM" id="SSF53146">
    <property type="entry name" value="Nitrogenase accessory factor-like"/>
    <property type="match status" value="1"/>
</dbReference>
<dbReference type="Pfam" id="PF02579">
    <property type="entry name" value="Nitro_FeMo-Co"/>
    <property type="match status" value="1"/>
</dbReference>
<dbReference type="EMBL" id="CP121689">
    <property type="protein sequence ID" value="WZL75841.1"/>
    <property type="molecule type" value="Genomic_DNA"/>
</dbReference>
<dbReference type="InterPro" id="IPR036105">
    <property type="entry name" value="DiNase_FeMo-co_biosyn_sf"/>
</dbReference>
<dbReference type="RefSeq" id="WP_369017990.1">
    <property type="nucleotide sequence ID" value="NZ_CP121689.1"/>
</dbReference>
<sequence length="174" mass="18619">MKVAVSATGDSLDSQVDPRLGRARFFIVYDLDKDSFRAVENSFAQASSGAGIQVATFLANEGVEAVITGNVGPNAWRVFQEAGIKVYSGISQVTVREAIQAFREGKLSPLQGPSVGAHFGMGGNFAPPEDVPLGKGPSRGLDGDLEELRKEVNSLKERVEAVERKIEQLRKGGE</sequence>
<dbReference type="PANTHER" id="PTHR42983">
    <property type="entry name" value="DINITROGENASE IRON-MOLYBDENUM COFACTOR PROTEIN-RELATED"/>
    <property type="match status" value="1"/>
</dbReference>
<dbReference type="Gene3D" id="3.30.420.130">
    <property type="entry name" value="Dinitrogenase iron-molybdenum cofactor biosynthesis domain"/>
    <property type="match status" value="1"/>
</dbReference>